<dbReference type="RefSeq" id="WP_101472561.1">
    <property type="nucleotide sequence ID" value="NZ_PJND01000009.1"/>
</dbReference>
<name>A0A497U1G6_9FLAO</name>
<comment type="caution">
    <text evidence="2">The sequence shown here is derived from an EMBL/GenBank/DDBJ whole genome shotgun (WGS) entry which is preliminary data.</text>
</comment>
<dbReference type="Proteomes" id="UP000275027">
    <property type="component" value="Unassembled WGS sequence"/>
</dbReference>
<gene>
    <name evidence="1" type="ORF">B0G92_2689</name>
    <name evidence="2" type="ORF">CLV50_2699</name>
</gene>
<accession>A0A497U1G6</accession>
<dbReference type="EMBL" id="PJND01000009">
    <property type="protein sequence ID" value="PKW20539.1"/>
    <property type="molecule type" value="Genomic_DNA"/>
</dbReference>
<evidence type="ECO:0000313" key="3">
    <source>
        <dbReference type="Proteomes" id="UP000233767"/>
    </source>
</evidence>
<reference evidence="2 4" key="2">
    <citation type="submission" date="2018-10" db="EMBL/GenBank/DDBJ databases">
        <title>Genomic Encyclopedia of Archaeal and Bacterial Type Strains, Phase II (KMG-II): from individual species to whole genera.</title>
        <authorList>
            <person name="Goeker M."/>
        </authorList>
    </citation>
    <scope>NUCLEOTIDE SEQUENCE [LARGE SCALE GENOMIC DNA]</scope>
    <source>
        <strain evidence="2 4">DSM 21886</strain>
    </source>
</reference>
<evidence type="ECO:0000313" key="2">
    <source>
        <dbReference type="EMBL" id="RLJ23982.1"/>
    </source>
</evidence>
<reference evidence="1 3" key="1">
    <citation type="submission" date="2017-12" db="EMBL/GenBank/DDBJ databases">
        <title>Genomic Encyclopedia of Type Strains, Phase III (KMG-III): the genomes of soil and plant-associated and newly described type strains.</title>
        <authorList>
            <person name="Whitman W."/>
        </authorList>
    </citation>
    <scope>NUCLEOTIDE SEQUENCE [LARGE SCALE GENOMIC DNA]</scope>
    <source>
        <strain evidence="1 3">IP-10</strain>
    </source>
</reference>
<proteinExistence type="predicted"/>
<protein>
    <submittedName>
        <fullName evidence="2">MerR-like DNA binding protein</fullName>
    </submittedName>
</protein>
<dbReference type="EMBL" id="RCCB01000013">
    <property type="protein sequence ID" value="RLJ23982.1"/>
    <property type="molecule type" value="Genomic_DNA"/>
</dbReference>
<dbReference type="Gene3D" id="1.10.1660.10">
    <property type="match status" value="1"/>
</dbReference>
<sequence>MKIERIIISDYCKHYKIERAFIDILDEMGIIPFENKNNEKFMDSEKLEDLDRCRQLYYELHINPEGIDAILNLLQKQKKLQQEIQDLKNRLRLHE</sequence>
<dbReference type="Proteomes" id="UP000233767">
    <property type="component" value="Unassembled WGS sequence"/>
</dbReference>
<evidence type="ECO:0000313" key="4">
    <source>
        <dbReference type="Proteomes" id="UP000275027"/>
    </source>
</evidence>
<evidence type="ECO:0000313" key="1">
    <source>
        <dbReference type="EMBL" id="PKW20539.1"/>
    </source>
</evidence>
<dbReference type="AlphaFoldDB" id="A0A497U1G6"/>
<organism evidence="2 4">
    <name type="scientific">Flavobacterium lindanitolerans</name>
    <dbReference type="NCBI Taxonomy" id="428988"/>
    <lineage>
        <taxon>Bacteria</taxon>
        <taxon>Pseudomonadati</taxon>
        <taxon>Bacteroidota</taxon>
        <taxon>Flavobacteriia</taxon>
        <taxon>Flavobacteriales</taxon>
        <taxon>Flavobacteriaceae</taxon>
        <taxon>Flavobacterium</taxon>
    </lineage>
</organism>
<dbReference type="Pfam" id="PF13591">
    <property type="entry name" value="MerR_2"/>
    <property type="match status" value="1"/>
</dbReference>
<keyword evidence="3" id="KW-1185">Reference proteome</keyword>